<evidence type="ECO:0000259" key="2">
    <source>
        <dbReference type="PROSITE" id="PS50404"/>
    </source>
</evidence>
<dbReference type="PANTHER" id="PTHR44051:SF8">
    <property type="entry name" value="GLUTATHIONE S-TRANSFERASE GSTA"/>
    <property type="match status" value="1"/>
</dbReference>
<dbReference type="PROSITE" id="PS50404">
    <property type="entry name" value="GST_NTER"/>
    <property type="match status" value="1"/>
</dbReference>
<dbReference type="AlphaFoldDB" id="A0AA40DB54"/>
<dbReference type="InterPro" id="IPR010987">
    <property type="entry name" value="Glutathione-S-Trfase_C-like"/>
</dbReference>
<name>A0AA40DB54_9PEZI</name>
<dbReference type="InterPro" id="IPR036282">
    <property type="entry name" value="Glutathione-S-Trfase_C_sf"/>
</dbReference>
<protein>
    <submittedName>
        <fullName evidence="4">Glutathione S-transferase</fullName>
    </submittedName>
</protein>
<evidence type="ECO:0000259" key="3">
    <source>
        <dbReference type="PROSITE" id="PS50405"/>
    </source>
</evidence>
<evidence type="ECO:0000313" key="5">
    <source>
        <dbReference type="Proteomes" id="UP001174997"/>
    </source>
</evidence>
<organism evidence="4 5">
    <name type="scientific">Cercophora samala</name>
    <dbReference type="NCBI Taxonomy" id="330535"/>
    <lineage>
        <taxon>Eukaryota</taxon>
        <taxon>Fungi</taxon>
        <taxon>Dikarya</taxon>
        <taxon>Ascomycota</taxon>
        <taxon>Pezizomycotina</taxon>
        <taxon>Sordariomycetes</taxon>
        <taxon>Sordariomycetidae</taxon>
        <taxon>Sordariales</taxon>
        <taxon>Lasiosphaeriaceae</taxon>
        <taxon>Cercophora</taxon>
    </lineage>
</organism>
<dbReference type="Pfam" id="PF14497">
    <property type="entry name" value="GST_C_3"/>
    <property type="match status" value="1"/>
</dbReference>
<dbReference type="InterPro" id="IPR004046">
    <property type="entry name" value="GST_C"/>
</dbReference>
<comment type="similarity">
    <text evidence="1">Belongs to the GST superfamily.</text>
</comment>
<accession>A0AA40DB54</accession>
<dbReference type="InterPro" id="IPR004045">
    <property type="entry name" value="Glutathione_S-Trfase_N"/>
</dbReference>
<gene>
    <name evidence="4" type="ORF">QBC41DRAFT_318576</name>
</gene>
<dbReference type="Proteomes" id="UP001174997">
    <property type="component" value="Unassembled WGS sequence"/>
</dbReference>
<keyword evidence="5" id="KW-1185">Reference proteome</keyword>
<dbReference type="SUPFAM" id="SSF47616">
    <property type="entry name" value="GST C-terminal domain-like"/>
    <property type="match status" value="1"/>
</dbReference>
<dbReference type="PANTHER" id="PTHR44051">
    <property type="entry name" value="GLUTATHIONE S-TRANSFERASE-RELATED"/>
    <property type="match status" value="1"/>
</dbReference>
<dbReference type="Gene3D" id="3.40.30.10">
    <property type="entry name" value="Glutaredoxin"/>
    <property type="match status" value="1"/>
</dbReference>
<reference evidence="4" key="1">
    <citation type="submission" date="2023-06" db="EMBL/GenBank/DDBJ databases">
        <title>Genome-scale phylogeny and comparative genomics of the fungal order Sordariales.</title>
        <authorList>
            <consortium name="Lawrence Berkeley National Laboratory"/>
            <person name="Hensen N."/>
            <person name="Bonometti L."/>
            <person name="Westerberg I."/>
            <person name="Brannstrom I.O."/>
            <person name="Guillou S."/>
            <person name="Cros-Aarteil S."/>
            <person name="Calhoun S."/>
            <person name="Haridas S."/>
            <person name="Kuo A."/>
            <person name="Mondo S."/>
            <person name="Pangilinan J."/>
            <person name="Riley R."/>
            <person name="Labutti K."/>
            <person name="Andreopoulos B."/>
            <person name="Lipzen A."/>
            <person name="Chen C."/>
            <person name="Yanf M."/>
            <person name="Daum C."/>
            <person name="Ng V."/>
            <person name="Clum A."/>
            <person name="Steindorff A."/>
            <person name="Ohm R."/>
            <person name="Martin F."/>
            <person name="Silar P."/>
            <person name="Natvig D."/>
            <person name="Lalanne C."/>
            <person name="Gautier V."/>
            <person name="Ament-Velasquez S.L."/>
            <person name="Kruys A."/>
            <person name="Hutchinson M.I."/>
            <person name="Powell A.J."/>
            <person name="Barry K."/>
            <person name="Miller A.N."/>
            <person name="Grigoriev I.V."/>
            <person name="Debuchy R."/>
            <person name="Gladieux P."/>
            <person name="Thoren M.H."/>
            <person name="Johannesson H."/>
        </authorList>
    </citation>
    <scope>NUCLEOTIDE SEQUENCE</scope>
    <source>
        <strain evidence="4">CBS 307.81</strain>
    </source>
</reference>
<dbReference type="CDD" id="cd03057">
    <property type="entry name" value="GST_N_Beta"/>
    <property type="match status" value="1"/>
</dbReference>
<feature type="domain" description="GST N-terminal" evidence="2">
    <location>
        <begin position="4"/>
        <end position="99"/>
    </location>
</feature>
<dbReference type="EMBL" id="JAULSY010000035">
    <property type="protein sequence ID" value="KAK0670162.1"/>
    <property type="molecule type" value="Genomic_DNA"/>
</dbReference>
<dbReference type="PROSITE" id="PS50405">
    <property type="entry name" value="GST_CTER"/>
    <property type="match status" value="1"/>
</dbReference>
<sequence length="234" mass="26463">MATLPDFTFYYSPGACSQAVRLALHELSIPFKSVNTRRDANHKIEAADGSLTAEEYRDQVHHKNYVPGFVITFPDGHKESITETPAILSYLASIRPEKGLAGKTELEKAKVLSWIVYFAGELHGIGWGAFIAPKRFVDVSDKRLEEGVKEGGLRNIKAAYEHLEKQLQKSGGEWIVGDSVTLADVYSYVLYWWGVKHDLGMEKYERYTEIVKKLDARESAKKTLQEEELPAHFQ</sequence>
<feature type="domain" description="GST C-terminal" evidence="3">
    <location>
        <begin position="104"/>
        <end position="233"/>
    </location>
</feature>
<proteinExistence type="inferred from homology"/>
<dbReference type="Gene3D" id="1.20.1050.10">
    <property type="match status" value="1"/>
</dbReference>
<dbReference type="InterPro" id="IPR040079">
    <property type="entry name" value="Glutathione_S-Trfase"/>
</dbReference>
<comment type="caution">
    <text evidence="4">The sequence shown here is derived from an EMBL/GenBank/DDBJ whole genome shotgun (WGS) entry which is preliminary data.</text>
</comment>
<evidence type="ECO:0000256" key="1">
    <source>
        <dbReference type="ARBA" id="ARBA00007409"/>
    </source>
</evidence>
<evidence type="ECO:0000313" key="4">
    <source>
        <dbReference type="EMBL" id="KAK0670162.1"/>
    </source>
</evidence>
<dbReference type="InterPro" id="IPR036249">
    <property type="entry name" value="Thioredoxin-like_sf"/>
</dbReference>
<dbReference type="SUPFAM" id="SSF52833">
    <property type="entry name" value="Thioredoxin-like"/>
    <property type="match status" value="1"/>
</dbReference>
<dbReference type="SFLD" id="SFLDS00019">
    <property type="entry name" value="Glutathione_Transferase_(cytos"/>
    <property type="match status" value="1"/>
</dbReference>